<dbReference type="Proteomes" id="UP000203902">
    <property type="component" value="Segment"/>
</dbReference>
<keyword evidence="1" id="KW-0472">Membrane</keyword>
<proteinExistence type="predicted"/>
<dbReference type="RefSeq" id="YP_009322995.1">
    <property type="nucleotide sequence ID" value="NC_031927.1"/>
</dbReference>
<dbReference type="GeneID" id="30308116"/>
<accession>A0A1D8KTK5</accession>
<dbReference type="EMBL" id="KU686213">
    <property type="protein sequence ID" value="AOV62252.1"/>
    <property type="molecule type" value="Genomic_DNA"/>
</dbReference>
<organism evidence="2 4">
    <name type="scientific">Synechococcus phage S-CAM7</name>
    <dbReference type="NCBI Taxonomy" id="1883368"/>
    <lineage>
        <taxon>Viruses</taxon>
        <taxon>Duplodnaviria</taxon>
        <taxon>Heunggongvirae</taxon>
        <taxon>Uroviricota</taxon>
        <taxon>Caudoviricetes</taxon>
        <taxon>Pantevenvirales</taxon>
        <taxon>Kyanoviridae</taxon>
        <taxon>Mazuvirus</taxon>
        <taxon>Mazuvirus scam7</taxon>
    </lineage>
</organism>
<reference evidence="4 5" key="1">
    <citation type="journal article" date="2016" name="Virology">
        <title>The genomic content and context of auxiliary metabolic genes in marine cyanomyoviruses.</title>
        <authorList>
            <person name="Crummett L.T."/>
            <person name="Puxty R.J."/>
            <person name="Weihe C."/>
            <person name="Marston M.F."/>
            <person name="Martiny J.B."/>
        </authorList>
    </citation>
    <scope>NUCLEOTIDE SEQUENCE [LARGE SCALE GENOMIC DNA]</scope>
    <source>
        <strain evidence="2">0910CC49</strain>
        <strain evidence="3">0910SB42</strain>
    </source>
</reference>
<evidence type="ECO:0000313" key="5">
    <source>
        <dbReference type="Proteomes" id="UP000226384"/>
    </source>
</evidence>
<keyword evidence="1" id="KW-1133">Transmembrane helix</keyword>
<sequence>MTNTTPDPIDNLPYQPVARDRNAEQQRFQERVLVRSTATGFEQGIAAMAGLFTAGPLGSLAAWGALRGLQGKWAPWFILGIPASVALNVVQLLIIAAIFGAVEPEAGTDYEAHHIQEQQEQVTNI</sequence>
<dbReference type="Proteomes" id="UP000226384">
    <property type="component" value="Segment"/>
</dbReference>
<dbReference type="EMBL" id="KU686212">
    <property type="protein sequence ID" value="AOV61986.1"/>
    <property type="molecule type" value="Genomic_DNA"/>
</dbReference>
<feature type="transmembrane region" description="Helical" evidence="1">
    <location>
        <begin position="45"/>
        <end position="66"/>
    </location>
</feature>
<dbReference type="KEGG" id="vg:30308116"/>
<name>A0A1D8KTK5_9CAUD</name>
<protein>
    <submittedName>
        <fullName evidence="2">Uncharacterized protein</fullName>
    </submittedName>
</protein>
<feature type="transmembrane region" description="Helical" evidence="1">
    <location>
        <begin position="73"/>
        <end position="99"/>
    </location>
</feature>
<gene>
    <name evidence="2" type="ORF">C490910_062</name>
    <name evidence="3" type="ORF">S420910_063</name>
</gene>
<evidence type="ECO:0000313" key="4">
    <source>
        <dbReference type="Proteomes" id="UP000203902"/>
    </source>
</evidence>
<keyword evidence="1" id="KW-0812">Transmembrane</keyword>
<keyword evidence="4" id="KW-1185">Reference proteome</keyword>
<evidence type="ECO:0000313" key="3">
    <source>
        <dbReference type="EMBL" id="AOV62252.1"/>
    </source>
</evidence>
<evidence type="ECO:0000313" key="2">
    <source>
        <dbReference type="EMBL" id="AOV61986.1"/>
    </source>
</evidence>
<evidence type="ECO:0000256" key="1">
    <source>
        <dbReference type="SAM" id="Phobius"/>
    </source>
</evidence>